<evidence type="ECO:0000256" key="6">
    <source>
        <dbReference type="PROSITE-ProRule" id="PRU00330"/>
    </source>
</evidence>
<keyword evidence="2" id="KW-0132">Cell division</keyword>
<dbReference type="GO" id="GO:0051301">
    <property type="term" value="P:cell division"/>
    <property type="evidence" value="ECO:0007669"/>
    <property type="project" value="UniProtKB-KW"/>
</dbReference>
<evidence type="ECO:0000256" key="4">
    <source>
        <dbReference type="ARBA" id="ARBA00022786"/>
    </source>
</evidence>
<dbReference type="GO" id="GO:0070979">
    <property type="term" value="P:protein K11-linked ubiquitination"/>
    <property type="evidence" value="ECO:0007669"/>
    <property type="project" value="TreeGrafter"/>
</dbReference>
<keyword evidence="10" id="KW-1185">Reference proteome</keyword>
<protein>
    <recommendedName>
        <fullName evidence="1">Anaphase-promoting complex subunit 2</fullName>
    </recommendedName>
</protein>
<accession>A0AAV5RJK0</accession>
<evidence type="ECO:0000256" key="2">
    <source>
        <dbReference type="ARBA" id="ARBA00022618"/>
    </source>
</evidence>
<dbReference type="Pfam" id="PF25773">
    <property type="entry name" value="TPR_ANAPC2"/>
    <property type="match status" value="1"/>
</dbReference>
<dbReference type="InterPro" id="IPR044554">
    <property type="entry name" value="ANAPC2"/>
</dbReference>
<evidence type="ECO:0000313" key="9">
    <source>
        <dbReference type="EMBL" id="GMM50719.1"/>
    </source>
</evidence>
<dbReference type="GO" id="GO:0007091">
    <property type="term" value="P:metaphase/anaphase transition of mitotic cell cycle"/>
    <property type="evidence" value="ECO:0007669"/>
    <property type="project" value="TreeGrafter"/>
</dbReference>
<evidence type="ECO:0000256" key="1">
    <source>
        <dbReference type="ARBA" id="ARBA00016068"/>
    </source>
</evidence>
<dbReference type="EMBL" id="BTGC01000003">
    <property type="protein sequence ID" value="GMM50719.1"/>
    <property type="molecule type" value="Genomic_DNA"/>
</dbReference>
<evidence type="ECO:0000256" key="3">
    <source>
        <dbReference type="ARBA" id="ARBA00022776"/>
    </source>
</evidence>
<dbReference type="GO" id="GO:0005680">
    <property type="term" value="C:anaphase-promoting complex"/>
    <property type="evidence" value="ECO:0007669"/>
    <property type="project" value="TreeGrafter"/>
</dbReference>
<feature type="region of interest" description="Disordered" evidence="7">
    <location>
        <begin position="415"/>
        <end position="440"/>
    </location>
</feature>
<dbReference type="PANTHER" id="PTHR45957">
    <property type="entry name" value="ANAPHASE-PROMOTING COMPLEX SUBUNIT 2"/>
    <property type="match status" value="1"/>
</dbReference>
<dbReference type="SUPFAM" id="SSF46785">
    <property type="entry name" value="Winged helix' DNA-binding domain"/>
    <property type="match status" value="1"/>
</dbReference>
<evidence type="ECO:0000256" key="7">
    <source>
        <dbReference type="SAM" id="MobiDB-lite"/>
    </source>
</evidence>
<evidence type="ECO:0000256" key="5">
    <source>
        <dbReference type="ARBA" id="ARBA00023306"/>
    </source>
</evidence>
<name>A0AAV5RJK0_STABA</name>
<evidence type="ECO:0000313" key="10">
    <source>
        <dbReference type="Proteomes" id="UP001362899"/>
    </source>
</evidence>
<dbReference type="InterPro" id="IPR016158">
    <property type="entry name" value="Cullin_homology"/>
</dbReference>
<comment type="caution">
    <text evidence="9">The sequence shown here is derived from an EMBL/GenBank/DDBJ whole genome shotgun (WGS) entry which is preliminary data.</text>
</comment>
<dbReference type="Gene3D" id="1.10.10.10">
    <property type="entry name" value="Winged helix-like DNA-binding domain superfamily/Winged helix DNA-binding domain"/>
    <property type="match status" value="1"/>
</dbReference>
<dbReference type="InterPro" id="IPR036388">
    <property type="entry name" value="WH-like_DNA-bd_sf"/>
</dbReference>
<evidence type="ECO:0000259" key="8">
    <source>
        <dbReference type="PROSITE" id="PS50069"/>
    </source>
</evidence>
<gene>
    <name evidence="9" type="ORF">DASB73_016770</name>
</gene>
<feature type="domain" description="Cullin family profile" evidence="8">
    <location>
        <begin position="350"/>
        <end position="598"/>
    </location>
</feature>
<keyword evidence="3" id="KW-0498">Mitosis</keyword>
<reference evidence="9 10" key="1">
    <citation type="journal article" date="2023" name="Elife">
        <title>Identification of key yeast species and microbe-microbe interactions impacting larval growth of Drosophila in the wild.</title>
        <authorList>
            <person name="Mure A."/>
            <person name="Sugiura Y."/>
            <person name="Maeda R."/>
            <person name="Honda K."/>
            <person name="Sakurai N."/>
            <person name="Takahashi Y."/>
            <person name="Watada M."/>
            <person name="Katoh T."/>
            <person name="Gotoh A."/>
            <person name="Gotoh Y."/>
            <person name="Taniguchi I."/>
            <person name="Nakamura K."/>
            <person name="Hayashi T."/>
            <person name="Katayama T."/>
            <person name="Uemura T."/>
            <person name="Hattori Y."/>
        </authorList>
    </citation>
    <scope>NUCLEOTIDE SEQUENCE [LARGE SCALE GENOMIC DNA]</scope>
    <source>
        <strain evidence="9 10">SB-73</strain>
    </source>
</reference>
<dbReference type="AlphaFoldDB" id="A0AAV5RJK0"/>
<dbReference type="InterPro" id="IPR036390">
    <property type="entry name" value="WH_DNA-bd_sf"/>
</dbReference>
<keyword evidence="4" id="KW-0833">Ubl conjugation pathway</keyword>
<comment type="similarity">
    <text evidence="6">Belongs to the cullin family.</text>
</comment>
<proteinExistence type="inferred from homology"/>
<dbReference type="PANTHER" id="PTHR45957:SF1">
    <property type="entry name" value="ANAPHASE-PROMOTING COMPLEX SUBUNIT 2"/>
    <property type="match status" value="1"/>
</dbReference>
<dbReference type="InterPro" id="IPR036317">
    <property type="entry name" value="Cullin_homology_sf"/>
</dbReference>
<organism evidence="9 10">
    <name type="scientific">Starmerella bacillaris</name>
    <name type="common">Yeast</name>
    <name type="synonym">Candida zemplinina</name>
    <dbReference type="NCBI Taxonomy" id="1247836"/>
    <lineage>
        <taxon>Eukaryota</taxon>
        <taxon>Fungi</taxon>
        <taxon>Dikarya</taxon>
        <taxon>Ascomycota</taxon>
        <taxon>Saccharomycotina</taxon>
        <taxon>Dipodascomycetes</taxon>
        <taxon>Dipodascales</taxon>
        <taxon>Trichomonascaceae</taxon>
        <taxon>Starmerella</taxon>
    </lineage>
</organism>
<sequence length="714" mass="81908">MAEKLFNYVHGLEEPDDAITLLLSQLSCSQTRNDDLEQSFIDAHTIYIRQRCVQLFTEFNKEYLESTNRHNQSTEAIVMKLLDLIFSCWNTIVYPPRMDVIFEKKPYILEACQIPFAAVVRACTDTDAIVQTLARNSISTSLQSNIRKCGLDVETNAILSIQIPIVAENYINQNFRNHYDSSDLQNIKAWVRNELERDLGIILFNHKDASLSTSRVMDIATQALCKLRIKELYDIIESENRVGLEELRETMNVPELRNLAVQTFLAECDQNLLSGAADTPELLHSYLRAVKGFSILDPTGVLLERVGKHIRPNLQERGDLSQEIAAGLFGLKSSPLEFLSKIDQTKVAPQKAEAINKAFDNWVPDPLDTPADFVRKQNQDIVFTLLSLIEKKDQLMKNLAYLFKDAVIPKFNKDPLPSESTATESMSLDMPQDSHGSSDDTGLHLQATYSRLTDRLGETGMESIRVMVDDYIRSTKLLSSDSLVVSRAYWPSFSSAKSYTSDCLRWPDDFKQKLKDVEMKFQSEYSETYIGLEWMPEFSYTSLSLHFEDRDLHLTVTTDQAIAISLFDENKSEIKFEDILSNSCFEDEQVLRNLLLFWVHMKVLLYNESDDSYSVLETIEEDNGNHQSIDVDSEYQNNQNKNHEKLQVYWSFIVGMLTNLDRLPVEKIHSFLSFVPSDDPFVQSKQELENYLMAMVDEGKLLYDKQTMHFSLPK</sequence>
<dbReference type="SMART" id="SM01013">
    <property type="entry name" value="APC2"/>
    <property type="match status" value="1"/>
</dbReference>
<dbReference type="Proteomes" id="UP001362899">
    <property type="component" value="Unassembled WGS sequence"/>
</dbReference>
<dbReference type="InterPro" id="IPR014786">
    <property type="entry name" value="ANAPC2_C"/>
</dbReference>
<dbReference type="Pfam" id="PF26557">
    <property type="entry name" value="Cullin_AB"/>
    <property type="match status" value="1"/>
</dbReference>
<dbReference type="PROSITE" id="PS50069">
    <property type="entry name" value="CULLIN_2"/>
    <property type="match status" value="1"/>
</dbReference>
<dbReference type="GO" id="GO:0006511">
    <property type="term" value="P:ubiquitin-dependent protein catabolic process"/>
    <property type="evidence" value="ECO:0007669"/>
    <property type="project" value="InterPro"/>
</dbReference>
<dbReference type="Gene3D" id="3.30.230.130">
    <property type="entry name" value="Cullin, Chain C, Domain 2"/>
    <property type="match status" value="1"/>
</dbReference>
<keyword evidence="5" id="KW-0131">Cell cycle</keyword>
<dbReference type="SUPFAM" id="SSF75632">
    <property type="entry name" value="Cullin homology domain"/>
    <property type="match status" value="1"/>
</dbReference>
<dbReference type="InterPro" id="IPR059120">
    <property type="entry name" value="Cullin-like_AB"/>
</dbReference>
<dbReference type="Pfam" id="PF08672">
    <property type="entry name" value="ANAPC2"/>
    <property type="match status" value="1"/>
</dbReference>
<dbReference type="GO" id="GO:0031625">
    <property type="term" value="F:ubiquitin protein ligase binding"/>
    <property type="evidence" value="ECO:0007669"/>
    <property type="project" value="InterPro"/>
</dbReference>
<dbReference type="InterPro" id="IPR057975">
    <property type="entry name" value="TPR_ANAPC2"/>
</dbReference>